<comment type="caution">
    <text evidence="2">The sequence shown here is derived from an EMBL/GenBank/DDBJ whole genome shotgun (WGS) entry which is preliminary data.</text>
</comment>
<evidence type="ECO:0008006" key="4">
    <source>
        <dbReference type="Google" id="ProtNLM"/>
    </source>
</evidence>
<dbReference type="AlphaFoldDB" id="A0A9D1Z230"/>
<accession>A0A9D1Z230</accession>
<dbReference type="Proteomes" id="UP000886844">
    <property type="component" value="Unassembled WGS sequence"/>
</dbReference>
<feature type="chain" id="PRO_5039511890" description="DUF4906 domain-containing protein" evidence="1">
    <location>
        <begin position="24"/>
        <end position="772"/>
    </location>
</feature>
<organism evidence="2 3">
    <name type="scientific">Candidatus Alistipes intestinigallinarum</name>
    <dbReference type="NCBI Taxonomy" id="2838440"/>
    <lineage>
        <taxon>Bacteria</taxon>
        <taxon>Pseudomonadati</taxon>
        <taxon>Bacteroidota</taxon>
        <taxon>Bacteroidia</taxon>
        <taxon>Bacteroidales</taxon>
        <taxon>Rikenellaceae</taxon>
        <taxon>Alistipes</taxon>
    </lineage>
</organism>
<evidence type="ECO:0000313" key="3">
    <source>
        <dbReference type="Proteomes" id="UP000886844"/>
    </source>
</evidence>
<dbReference type="EMBL" id="DXDA01000066">
    <property type="protein sequence ID" value="HIY69448.1"/>
    <property type="molecule type" value="Genomic_DNA"/>
</dbReference>
<sequence length="772" mass="85130">MMTLNNSLWMRAAVLLALAGSLASCTEILDYGSGVSTPEGVIRISATPFSMAGDAGMVAGEDAIEEMHAYLFEEGLLTRVYESLPVSEGGCDLRLERLSGRLYVVANARPATLSGAPAPGLSEEEWLDATVGMPDAPTANFSTGSLDLGSLPAGSTSLPLTLTHGTARVDLRLRVAGRVSVESFTLLDAAQTGYLLARDPASTPAGSERGELTALQPLPLTEDTPGVAYLYEQESADLRVRLEGLLDGKPFSLEGALPRPIERNRIYTVTLRKDVTDTEVSLSVEAWGDGEDTGLYPDTDSPLRVDESRSTIPADVQVADDGRTLLLPYTSTEMLVTIESDSQLEVVPLTEFPLTVEEVSTGSGPDDMNRFRIRKSLYAPNRPAAEVEVRFRRKGLEQLYPEDRILLSLAANPSRVEGGLDFDNAAYEVDFGRYIDNELGVFVLPEEKELVVEFDADEDPWVLVSAAPDRENTFRVLGGWRPNDPTANGRRQEARLVIRNRADGSMREEYTVVRRNWGLPVTWFHGVWWCKYNARGNSRRFEDQVLSSADPAAQAGMSVYNYLASCSAEEFYDLWGWAYQGDSGQGLRVVEQNGIAVLDGFSSSSSVHMNKLPADALSPDGYELPSMEEYNRVFDATDYIWMMWNGTHTLRTPWEGHSRVSRTQQRRNDLVVGTLSLPDLISIRMWSPDFPEYEGITWYGPAAQWNADGIKHGGHYNNILFGVYSPEGSGWFINGGMSNLYMTKNGAGTKDTRILRFKKSPVEYVYGVSDAR</sequence>
<feature type="signal peptide" evidence="1">
    <location>
        <begin position="1"/>
        <end position="23"/>
    </location>
</feature>
<protein>
    <recommendedName>
        <fullName evidence="4">DUF4906 domain-containing protein</fullName>
    </recommendedName>
</protein>
<name>A0A9D1Z230_9BACT</name>
<gene>
    <name evidence="2" type="ORF">H9828_08525</name>
</gene>
<reference evidence="2" key="2">
    <citation type="submission" date="2021-04" db="EMBL/GenBank/DDBJ databases">
        <authorList>
            <person name="Gilroy R."/>
        </authorList>
    </citation>
    <scope>NUCLEOTIDE SEQUENCE</scope>
    <source>
        <strain evidence="2">5134</strain>
    </source>
</reference>
<evidence type="ECO:0000313" key="2">
    <source>
        <dbReference type="EMBL" id="HIY69448.1"/>
    </source>
</evidence>
<reference evidence="2" key="1">
    <citation type="journal article" date="2021" name="PeerJ">
        <title>Extensive microbial diversity within the chicken gut microbiome revealed by metagenomics and culture.</title>
        <authorList>
            <person name="Gilroy R."/>
            <person name="Ravi A."/>
            <person name="Getino M."/>
            <person name="Pursley I."/>
            <person name="Horton D.L."/>
            <person name="Alikhan N.F."/>
            <person name="Baker D."/>
            <person name="Gharbi K."/>
            <person name="Hall N."/>
            <person name="Watson M."/>
            <person name="Adriaenssens E.M."/>
            <person name="Foster-Nyarko E."/>
            <person name="Jarju S."/>
            <person name="Secka A."/>
            <person name="Antonio M."/>
            <person name="Oren A."/>
            <person name="Chaudhuri R.R."/>
            <person name="La Ragione R."/>
            <person name="Hildebrand F."/>
            <person name="Pallen M.J."/>
        </authorList>
    </citation>
    <scope>NUCLEOTIDE SEQUENCE</scope>
    <source>
        <strain evidence="2">5134</strain>
    </source>
</reference>
<keyword evidence="1" id="KW-0732">Signal</keyword>
<proteinExistence type="predicted"/>
<evidence type="ECO:0000256" key="1">
    <source>
        <dbReference type="SAM" id="SignalP"/>
    </source>
</evidence>